<comment type="caution">
    <text evidence="2">The sequence shown here is derived from an EMBL/GenBank/DDBJ whole genome shotgun (WGS) entry which is preliminary data.</text>
</comment>
<evidence type="ECO:0000313" key="3">
    <source>
        <dbReference type="Proteomes" id="UP001576780"/>
    </source>
</evidence>
<keyword evidence="3" id="KW-1185">Reference proteome</keyword>
<reference evidence="2 3" key="1">
    <citation type="submission" date="2024-09" db="EMBL/GenBank/DDBJ databases">
        <title>Floridaenema gen nov. (Aerosakkonemataceae, Aerosakkonematales ord. nov., Cyanobacteria) from benthic tropical and subtropical fresh waters, with the description of four new species.</title>
        <authorList>
            <person name="Moretto J.A."/>
            <person name="Berthold D.E."/>
            <person name="Lefler F.W."/>
            <person name="Huang I.-S."/>
            <person name="Laughinghouse H. IV."/>
        </authorList>
    </citation>
    <scope>NUCLEOTIDE SEQUENCE [LARGE SCALE GENOMIC DNA]</scope>
    <source>
        <strain evidence="2 3">BLCC-F167</strain>
    </source>
</reference>
<keyword evidence="1" id="KW-0472">Membrane</keyword>
<name>A0ABV4WD95_9CYAN</name>
<feature type="transmembrane region" description="Helical" evidence="1">
    <location>
        <begin position="16"/>
        <end position="38"/>
    </location>
</feature>
<feature type="transmembrane region" description="Helical" evidence="1">
    <location>
        <begin position="140"/>
        <end position="160"/>
    </location>
</feature>
<gene>
    <name evidence="2" type="ORF">ACE1CA_00765</name>
</gene>
<proteinExistence type="predicted"/>
<dbReference type="InterPro" id="IPR018723">
    <property type="entry name" value="DUF2254_membrane"/>
</dbReference>
<dbReference type="RefSeq" id="WP_413275515.1">
    <property type="nucleotide sequence ID" value="NZ_JBHFNT010000009.1"/>
</dbReference>
<dbReference type="Proteomes" id="UP001576780">
    <property type="component" value="Unassembled WGS sequence"/>
</dbReference>
<feature type="transmembrane region" description="Helical" evidence="1">
    <location>
        <begin position="63"/>
        <end position="89"/>
    </location>
</feature>
<sequence length="447" mass="50400">MKNVKLAKMWDSLHSSYWFLPSVMVLGGIILAFTTLTLDQTDKVKMERWSWIYTGGPEGARSLLSAIAGSMVSVAATAFSITIVALQLASANFGPRLLRNFMQDTGNQIVLGTFIGTFIYCLLILRTVRGEDYELFVPEFSVTVGILLAIASIAVLIFFIHHASTIIQASHVIKSVSVDLHRAIENLYPEKIGHGKDKQERAVAEIPENFAAAAYSIPASQTGYLQVIDDEQLMKIACKYDLLLRLEFRPGKFIIKGKTLVMSYPAQRVNKKVIKEIGKVFILGKERTEQQDIGFPIEQLVEIAMRALSPGINDPFTAIRCIEHITDGLCHLSQRKFPSPYRYDKEKNLRLITETVSFTELIDNAFNQIRIYGKSDLAVNLKLLESIAIIASYTENPKYKSHLYKQAEMVFRGSQSGLFEEQDRLNVQEEYQRVIQAIERKLGENYA</sequence>
<evidence type="ECO:0000313" key="2">
    <source>
        <dbReference type="EMBL" id="MFB2833044.1"/>
    </source>
</evidence>
<accession>A0ABV4WD95</accession>
<protein>
    <submittedName>
        <fullName evidence="2">DUF2254 domain-containing protein</fullName>
    </submittedName>
</protein>
<keyword evidence="1" id="KW-1133">Transmembrane helix</keyword>
<evidence type="ECO:0000256" key="1">
    <source>
        <dbReference type="SAM" id="Phobius"/>
    </source>
</evidence>
<keyword evidence="1" id="KW-0812">Transmembrane</keyword>
<dbReference type="Pfam" id="PF10011">
    <property type="entry name" value="DUF2254"/>
    <property type="match status" value="1"/>
</dbReference>
<feature type="transmembrane region" description="Helical" evidence="1">
    <location>
        <begin position="109"/>
        <end position="128"/>
    </location>
</feature>
<dbReference type="EMBL" id="JBHFNT010000009">
    <property type="protein sequence ID" value="MFB2833044.1"/>
    <property type="molecule type" value="Genomic_DNA"/>
</dbReference>
<organism evidence="2 3">
    <name type="scientific">Floridaenema evergladense BLCC-F167</name>
    <dbReference type="NCBI Taxonomy" id="3153639"/>
    <lineage>
        <taxon>Bacteria</taxon>
        <taxon>Bacillati</taxon>
        <taxon>Cyanobacteriota</taxon>
        <taxon>Cyanophyceae</taxon>
        <taxon>Oscillatoriophycideae</taxon>
        <taxon>Aerosakkonematales</taxon>
        <taxon>Aerosakkonemataceae</taxon>
        <taxon>Floridanema</taxon>
        <taxon>Floridanema evergladense</taxon>
    </lineage>
</organism>